<keyword evidence="2" id="KW-1185">Reference proteome</keyword>
<name>V7BEJ4_PHAVU</name>
<reference evidence="2" key="1">
    <citation type="journal article" date="2014" name="Nat. Genet.">
        <title>A reference genome for common bean and genome-wide analysis of dual domestications.</title>
        <authorList>
            <person name="Schmutz J."/>
            <person name="McClean P.E."/>
            <person name="Mamidi S."/>
            <person name="Wu G.A."/>
            <person name="Cannon S.B."/>
            <person name="Grimwood J."/>
            <person name="Jenkins J."/>
            <person name="Shu S."/>
            <person name="Song Q."/>
            <person name="Chavarro C."/>
            <person name="Torres-Torres M."/>
            <person name="Geffroy V."/>
            <person name="Moghaddam S.M."/>
            <person name="Gao D."/>
            <person name="Abernathy B."/>
            <person name="Barry K."/>
            <person name="Blair M."/>
            <person name="Brick M.A."/>
            <person name="Chovatia M."/>
            <person name="Gepts P."/>
            <person name="Goodstein D.M."/>
            <person name="Gonzales M."/>
            <person name="Hellsten U."/>
            <person name="Hyten D.L."/>
            <person name="Jia G."/>
            <person name="Kelly J.D."/>
            <person name="Kudrna D."/>
            <person name="Lee R."/>
            <person name="Richard M.M."/>
            <person name="Miklas P.N."/>
            <person name="Osorno J.M."/>
            <person name="Rodrigues J."/>
            <person name="Thareau V."/>
            <person name="Urrea C.A."/>
            <person name="Wang M."/>
            <person name="Yu Y."/>
            <person name="Zhang M."/>
            <person name="Wing R.A."/>
            <person name="Cregan P.B."/>
            <person name="Rokhsar D.S."/>
            <person name="Jackson S.A."/>
        </authorList>
    </citation>
    <scope>NUCLEOTIDE SEQUENCE [LARGE SCALE GENOMIC DNA]</scope>
    <source>
        <strain evidence="2">cv. G19833</strain>
    </source>
</reference>
<dbReference type="Proteomes" id="UP000000226">
    <property type="component" value="Chromosome 7"/>
</dbReference>
<evidence type="ECO:0000313" key="2">
    <source>
        <dbReference type="Proteomes" id="UP000000226"/>
    </source>
</evidence>
<gene>
    <name evidence="1" type="ORF">PHAVU_007G141500g</name>
</gene>
<sequence length="80" mass="9599">MCLSVAERWKRREEKREEKRERVFAFIHPTSDARAHGQCMQRTPPIFLFARADRFYNDCDCTLQNTQVTASLLHIFFLYT</sequence>
<proteinExistence type="predicted"/>
<evidence type="ECO:0000313" key="1">
    <source>
        <dbReference type="EMBL" id="ESW16254.1"/>
    </source>
</evidence>
<protein>
    <submittedName>
        <fullName evidence="1">Uncharacterized protein</fullName>
    </submittedName>
</protein>
<dbReference type="EMBL" id="CM002294">
    <property type="protein sequence ID" value="ESW16254.1"/>
    <property type="molecule type" value="Genomic_DNA"/>
</dbReference>
<dbReference type="AlphaFoldDB" id="V7BEJ4"/>
<organism evidence="1 2">
    <name type="scientific">Phaseolus vulgaris</name>
    <name type="common">Kidney bean</name>
    <name type="synonym">French bean</name>
    <dbReference type="NCBI Taxonomy" id="3885"/>
    <lineage>
        <taxon>Eukaryota</taxon>
        <taxon>Viridiplantae</taxon>
        <taxon>Streptophyta</taxon>
        <taxon>Embryophyta</taxon>
        <taxon>Tracheophyta</taxon>
        <taxon>Spermatophyta</taxon>
        <taxon>Magnoliopsida</taxon>
        <taxon>eudicotyledons</taxon>
        <taxon>Gunneridae</taxon>
        <taxon>Pentapetalae</taxon>
        <taxon>rosids</taxon>
        <taxon>fabids</taxon>
        <taxon>Fabales</taxon>
        <taxon>Fabaceae</taxon>
        <taxon>Papilionoideae</taxon>
        <taxon>50 kb inversion clade</taxon>
        <taxon>NPAAA clade</taxon>
        <taxon>indigoferoid/millettioid clade</taxon>
        <taxon>Phaseoleae</taxon>
        <taxon>Phaseolus</taxon>
    </lineage>
</organism>
<accession>V7BEJ4</accession>
<dbReference type="Gramene" id="ESW16254">
    <property type="protein sequence ID" value="ESW16254"/>
    <property type="gene ID" value="PHAVU_007G141500g"/>
</dbReference>